<dbReference type="InterPro" id="IPR050477">
    <property type="entry name" value="GrpII_AminoAcid_Decarb"/>
</dbReference>
<dbReference type="InterPro" id="IPR015421">
    <property type="entry name" value="PyrdxlP-dep_Trfase_major"/>
</dbReference>
<evidence type="ECO:0000256" key="2">
    <source>
        <dbReference type="ARBA" id="ARBA00022898"/>
    </source>
</evidence>
<evidence type="ECO:0000256" key="3">
    <source>
        <dbReference type="ARBA" id="ARBA00023239"/>
    </source>
</evidence>
<dbReference type="InterPro" id="IPR015424">
    <property type="entry name" value="PyrdxlP-dep_Trfase"/>
</dbReference>
<dbReference type="GO" id="GO:0019752">
    <property type="term" value="P:carboxylic acid metabolic process"/>
    <property type="evidence" value="ECO:0007669"/>
    <property type="project" value="InterPro"/>
</dbReference>
<dbReference type="PANTHER" id="PTHR42735:SF4">
    <property type="entry name" value="PYRIDOXAL PHOSPHATE-DEPENDENT DECARBOXYLASE FAMILY PROTEIN"/>
    <property type="match status" value="1"/>
</dbReference>
<reference evidence="6" key="1">
    <citation type="submission" date="2020-05" db="EMBL/GenBank/DDBJ databases">
        <title>Mycena genomes resolve the evolution of fungal bioluminescence.</title>
        <authorList>
            <person name="Tsai I.J."/>
        </authorList>
    </citation>
    <scope>NUCLEOTIDE SEQUENCE</scope>
    <source>
        <strain evidence="6">171206Taipei</strain>
    </source>
</reference>
<dbReference type="InterPro" id="IPR002129">
    <property type="entry name" value="PyrdxlP-dep_de-COase"/>
</dbReference>
<feature type="modified residue" description="N6-(pyridoxal phosphate)lysine" evidence="4">
    <location>
        <position position="457"/>
    </location>
</feature>
<keyword evidence="7" id="KW-1185">Reference proteome</keyword>
<dbReference type="GeneID" id="59339743"/>
<dbReference type="AlphaFoldDB" id="A0A8H6WJZ3"/>
<dbReference type="SUPFAM" id="SSF53383">
    <property type="entry name" value="PLP-dependent transferases"/>
    <property type="match status" value="1"/>
</dbReference>
<dbReference type="Gene3D" id="3.40.640.10">
    <property type="entry name" value="Type I PLP-dependent aspartate aminotransferase-like (Major domain)"/>
    <property type="match status" value="2"/>
</dbReference>
<keyword evidence="6" id="KW-0808">Transferase</keyword>
<accession>A0A8H6WJZ3</accession>
<dbReference type="OrthoDB" id="2161780at2759"/>
<keyword evidence="2 4" id="KW-0663">Pyridoxal phosphate</keyword>
<dbReference type="RefSeq" id="XP_037225137.1">
    <property type="nucleotide sequence ID" value="XM_037357227.1"/>
</dbReference>
<dbReference type="Pfam" id="PF21391">
    <property type="entry name" value="tyr_de_CO2_C"/>
    <property type="match status" value="1"/>
</dbReference>
<dbReference type="GO" id="GO:0030170">
    <property type="term" value="F:pyridoxal phosphate binding"/>
    <property type="evidence" value="ECO:0007669"/>
    <property type="project" value="InterPro"/>
</dbReference>
<organism evidence="6 7">
    <name type="scientific">Mycena indigotica</name>
    <dbReference type="NCBI Taxonomy" id="2126181"/>
    <lineage>
        <taxon>Eukaryota</taxon>
        <taxon>Fungi</taxon>
        <taxon>Dikarya</taxon>
        <taxon>Basidiomycota</taxon>
        <taxon>Agaricomycotina</taxon>
        <taxon>Agaricomycetes</taxon>
        <taxon>Agaricomycetidae</taxon>
        <taxon>Agaricales</taxon>
        <taxon>Marasmiineae</taxon>
        <taxon>Mycenaceae</taxon>
        <taxon>Mycena</taxon>
    </lineage>
</organism>
<dbReference type="Pfam" id="PF00282">
    <property type="entry name" value="Pyridoxal_deC"/>
    <property type="match status" value="1"/>
</dbReference>
<evidence type="ECO:0000256" key="1">
    <source>
        <dbReference type="ARBA" id="ARBA00001933"/>
    </source>
</evidence>
<evidence type="ECO:0000256" key="4">
    <source>
        <dbReference type="PIRSR" id="PIRSR602129-50"/>
    </source>
</evidence>
<evidence type="ECO:0000259" key="5">
    <source>
        <dbReference type="Pfam" id="PF21391"/>
    </source>
</evidence>
<keyword evidence="3" id="KW-0456">Lyase</keyword>
<proteinExistence type="predicted"/>
<dbReference type="EMBL" id="JACAZF010000001">
    <property type="protein sequence ID" value="KAF7315114.1"/>
    <property type="molecule type" value="Genomic_DNA"/>
</dbReference>
<dbReference type="GO" id="GO:0016830">
    <property type="term" value="F:carbon-carbon lyase activity"/>
    <property type="evidence" value="ECO:0007669"/>
    <property type="project" value="InterPro"/>
</dbReference>
<comment type="caution">
    <text evidence="6">The sequence shown here is derived from an EMBL/GenBank/DDBJ whole genome shotgun (WGS) entry which is preliminary data.</text>
</comment>
<dbReference type="Gene3D" id="3.90.1150.170">
    <property type="match status" value="1"/>
</dbReference>
<evidence type="ECO:0000313" key="7">
    <source>
        <dbReference type="Proteomes" id="UP000636479"/>
    </source>
</evidence>
<dbReference type="GO" id="GO:0016740">
    <property type="term" value="F:transferase activity"/>
    <property type="evidence" value="ECO:0007669"/>
    <property type="project" value="UniProtKB-KW"/>
</dbReference>
<gene>
    <name evidence="6" type="ORF">MIND_00025700</name>
</gene>
<name>A0A8H6WJZ3_9AGAR</name>
<feature type="domain" description="L-tyrosine decarboxylase C-terminal" evidence="5">
    <location>
        <begin position="603"/>
        <end position="718"/>
    </location>
</feature>
<dbReference type="PANTHER" id="PTHR42735">
    <property type="match status" value="1"/>
</dbReference>
<protein>
    <submittedName>
        <fullName evidence="6">PLP-dependent transferase</fullName>
    </submittedName>
</protein>
<dbReference type="Proteomes" id="UP000636479">
    <property type="component" value="Unassembled WGS sequence"/>
</dbReference>
<evidence type="ECO:0000313" key="6">
    <source>
        <dbReference type="EMBL" id="KAF7315114.1"/>
    </source>
</evidence>
<dbReference type="InterPro" id="IPR049373">
    <property type="entry name" value="TyrDC_C"/>
</dbReference>
<sequence>MAEDRAYTDCINGNLHEAVSAWFLGPQGENADILKEQLGKVLQLQKDSRLAYYPTDGAFITEDIRSSKTFQAETKDLIDQFTLLTELLFEYSVPFFSQRYAGHMSFEMGMPGILGWIATLFNNPNNVAFEASPITTLLELEVGKDMCEMLGYTDLDKDGKPLYWGHIACDGTVANLESIWVGEDNVGSSIVPNSSSVAARNLKYYPLSLRDAMKPGKELDYISATFEVPLPASAKPKLLADLSLWELLNLPPKTILDIPLRLETEYGITPAYLDGVLYNYIVQTRGKQAVEVEWGMKTSPRYYISGTKHYSWPKGAAVAGLGSKNMIDVPIDVDAHIDTKKLRKHLDDCLRDEIPVFAVVAIIGSTEEGAVDPLDEILDMRDEFEAKGLCFLVHADAAWGGYFASMIRKKPVYTIPTGPEKGEPKRDFVPTTTLRKSTVDQFRALARTDTITIDPHKAGYIPYPAGGLCYRDGRMRYLVTWSAPYLQQSDTGESIGVYGIEGSKPGAPAVATYLHHQVVGLHEEGHGALLGEVSWSCRRISAHWAAMSVESDPFIVVPLNPLRSEPDKAAMASEKEFIRTHILGKTNEALVKDDKAMEELTALGSDLNINAFACNFRINGVVNTDVEEANYLNNAIFKRLSITSPGIKPQTIPMFLSATTFKIADYGVCVERFKDRLGLETESHQDLFCLRNVVMSPFQTAGNFVQKLADVFQGVLEEEMQHVIARNTISPRSHSFLIQGYDTRVASGQAFLVYEPYFHNANGRFQVVLNVDITNDFGFEDTDHGPHHHTRTPGDVLSLTVDQANLSDICVQGASFAATIRLRKHSIGKIIKRVNVSVIDVVKNCPLDSRWRDKKYPTSFVPFYLYGVQGRTFIDHVLVQAPNAQMSAEVKLDIDVPIELEQTHNLLLSVARPEIAMQPADAASTKWFAEGATLKVAVYNDSKPANARGPGLVSDIEHGIPIATGTMTVLGSVFVDFARINTQDFTKLADHRFDQTVMAYTSRKMHPDHKDEWRNLVQSLRPWN</sequence>
<comment type="cofactor">
    <cofactor evidence="1 4">
        <name>pyridoxal 5'-phosphate</name>
        <dbReference type="ChEBI" id="CHEBI:597326"/>
    </cofactor>
</comment>